<organism evidence="2 3">
    <name type="scientific">Celeribacter ethanolicus</name>
    <dbReference type="NCBI Taxonomy" id="1758178"/>
    <lineage>
        <taxon>Bacteria</taxon>
        <taxon>Pseudomonadati</taxon>
        <taxon>Pseudomonadota</taxon>
        <taxon>Alphaproteobacteria</taxon>
        <taxon>Rhodobacterales</taxon>
        <taxon>Roseobacteraceae</taxon>
        <taxon>Celeribacter</taxon>
    </lineage>
</organism>
<evidence type="ECO:0000256" key="1">
    <source>
        <dbReference type="SAM" id="Phobius"/>
    </source>
</evidence>
<dbReference type="AlphaFoldDB" id="A0A291GAT5"/>
<feature type="transmembrane region" description="Helical" evidence="1">
    <location>
        <begin position="6"/>
        <end position="29"/>
    </location>
</feature>
<feature type="transmembrane region" description="Helical" evidence="1">
    <location>
        <begin position="41"/>
        <end position="65"/>
    </location>
</feature>
<keyword evidence="1" id="KW-0812">Transmembrane</keyword>
<dbReference type="EMBL" id="CP022196">
    <property type="protein sequence ID" value="ATG47174.1"/>
    <property type="molecule type" value="Genomic_DNA"/>
</dbReference>
<dbReference type="RefSeq" id="WP_096805288.1">
    <property type="nucleotide sequence ID" value="NZ_CP022196.1"/>
</dbReference>
<dbReference type="KEGG" id="ceh:CEW89_06080"/>
<proteinExistence type="predicted"/>
<evidence type="ECO:0000313" key="3">
    <source>
        <dbReference type="Proteomes" id="UP000217935"/>
    </source>
</evidence>
<keyword evidence="1" id="KW-0472">Membrane</keyword>
<sequence length="258" mass="29674">MINFSTWDVIVVLLMGVLVFLGPVALFLWGIRLIRRGQKGIGYAFVVLPIGYYLIPNVIAGVQYLTMRSYTLSQWAVPETPLTVEGRSVLCISESEGVPSVCKNLLEYRAPSEMIHVQVSDDVDDTGDLETTYQRVERLTVETKMFYEHEITNVVQTPIELKVKPEQFDVVIREFWPHRKAERKERMPRNLHVRFVQVFDKTQKAGPVAQFADGQAQLNYGIVWMFGDYVYFPDGDEMNLRRNRFICGDDANPYCSGY</sequence>
<gene>
    <name evidence="2" type="ORF">CEW89_06080</name>
</gene>
<keyword evidence="1" id="KW-1133">Transmembrane helix</keyword>
<reference evidence="2 3" key="1">
    <citation type="submission" date="2017-06" db="EMBL/GenBank/DDBJ databases">
        <title>Celeribacter sp. TSPH2 complete genome sequence.</title>
        <authorList>
            <person name="Woo J.-H."/>
            <person name="Kim H.-S."/>
        </authorList>
    </citation>
    <scope>NUCLEOTIDE SEQUENCE [LARGE SCALE GENOMIC DNA]</scope>
    <source>
        <strain evidence="2 3">TSPH2</strain>
    </source>
</reference>
<evidence type="ECO:0000313" key="2">
    <source>
        <dbReference type="EMBL" id="ATG47174.1"/>
    </source>
</evidence>
<keyword evidence="3" id="KW-1185">Reference proteome</keyword>
<accession>A0A291GAT5</accession>
<dbReference type="Proteomes" id="UP000217935">
    <property type="component" value="Chromosome"/>
</dbReference>
<name>A0A291GAT5_9RHOB</name>
<protein>
    <submittedName>
        <fullName evidence="2">Uncharacterized protein</fullName>
    </submittedName>
</protein>